<dbReference type="HOGENOM" id="CLU_2087115_0_0_1"/>
<name>K1RJD8_MAGGI</name>
<dbReference type="InParanoid" id="K1RJD8"/>
<sequence length="117" mass="13610">MYLCLGKVTPLRDIDISGGYKEWINVTFIFKDKRIKEKVHVVDPIGNLRLKAAEKFLLYDSEEDQTFEELCKQTQSLPISRFDVMDGDELYVDATDNVFQNADGSLQYFHIYSYIAK</sequence>
<accession>K1RJD8</accession>
<dbReference type="AlphaFoldDB" id="K1RJD8"/>
<reference evidence="1" key="1">
    <citation type="journal article" date="2012" name="Nature">
        <title>The oyster genome reveals stress adaptation and complexity of shell formation.</title>
        <authorList>
            <person name="Zhang G."/>
            <person name="Fang X."/>
            <person name="Guo X."/>
            <person name="Li L."/>
            <person name="Luo R."/>
            <person name="Xu F."/>
            <person name="Yang P."/>
            <person name="Zhang L."/>
            <person name="Wang X."/>
            <person name="Qi H."/>
            <person name="Xiong Z."/>
            <person name="Que H."/>
            <person name="Xie Y."/>
            <person name="Holland P.W."/>
            <person name="Paps J."/>
            <person name="Zhu Y."/>
            <person name="Wu F."/>
            <person name="Chen Y."/>
            <person name="Wang J."/>
            <person name="Peng C."/>
            <person name="Meng J."/>
            <person name="Yang L."/>
            <person name="Liu J."/>
            <person name="Wen B."/>
            <person name="Zhang N."/>
            <person name="Huang Z."/>
            <person name="Zhu Q."/>
            <person name="Feng Y."/>
            <person name="Mount A."/>
            <person name="Hedgecock D."/>
            <person name="Xu Z."/>
            <person name="Liu Y."/>
            <person name="Domazet-Loso T."/>
            <person name="Du Y."/>
            <person name="Sun X."/>
            <person name="Zhang S."/>
            <person name="Liu B."/>
            <person name="Cheng P."/>
            <person name="Jiang X."/>
            <person name="Li J."/>
            <person name="Fan D."/>
            <person name="Wang W."/>
            <person name="Fu W."/>
            <person name="Wang T."/>
            <person name="Wang B."/>
            <person name="Zhang J."/>
            <person name="Peng Z."/>
            <person name="Li Y."/>
            <person name="Li N."/>
            <person name="Wang J."/>
            <person name="Chen M."/>
            <person name="He Y."/>
            <person name="Tan F."/>
            <person name="Song X."/>
            <person name="Zheng Q."/>
            <person name="Huang R."/>
            <person name="Yang H."/>
            <person name="Du X."/>
            <person name="Chen L."/>
            <person name="Yang M."/>
            <person name="Gaffney P.M."/>
            <person name="Wang S."/>
            <person name="Luo L."/>
            <person name="She Z."/>
            <person name="Ming Y."/>
            <person name="Huang W."/>
            <person name="Zhang S."/>
            <person name="Huang B."/>
            <person name="Zhang Y."/>
            <person name="Qu T."/>
            <person name="Ni P."/>
            <person name="Miao G."/>
            <person name="Wang J."/>
            <person name="Wang Q."/>
            <person name="Steinberg C.E."/>
            <person name="Wang H."/>
            <person name="Li N."/>
            <person name="Qian L."/>
            <person name="Zhang G."/>
            <person name="Li Y."/>
            <person name="Yang H."/>
            <person name="Liu X."/>
            <person name="Wang J."/>
            <person name="Yin Y."/>
            <person name="Wang J."/>
        </authorList>
    </citation>
    <scope>NUCLEOTIDE SEQUENCE [LARGE SCALE GENOMIC DNA]</scope>
    <source>
        <strain evidence="1">05x7-T-G4-1.051#20</strain>
    </source>
</reference>
<dbReference type="EMBL" id="JH816866">
    <property type="protein sequence ID" value="EKC41735.1"/>
    <property type="molecule type" value="Genomic_DNA"/>
</dbReference>
<protein>
    <submittedName>
        <fullName evidence="1">Uncharacterized protein</fullName>
    </submittedName>
</protein>
<evidence type="ECO:0000313" key="1">
    <source>
        <dbReference type="EMBL" id="EKC41735.1"/>
    </source>
</evidence>
<gene>
    <name evidence="1" type="ORF">CGI_10028483</name>
</gene>
<proteinExistence type="predicted"/>
<organism evidence="1">
    <name type="scientific">Magallana gigas</name>
    <name type="common">Pacific oyster</name>
    <name type="synonym">Crassostrea gigas</name>
    <dbReference type="NCBI Taxonomy" id="29159"/>
    <lineage>
        <taxon>Eukaryota</taxon>
        <taxon>Metazoa</taxon>
        <taxon>Spiralia</taxon>
        <taxon>Lophotrochozoa</taxon>
        <taxon>Mollusca</taxon>
        <taxon>Bivalvia</taxon>
        <taxon>Autobranchia</taxon>
        <taxon>Pteriomorphia</taxon>
        <taxon>Ostreida</taxon>
        <taxon>Ostreoidea</taxon>
        <taxon>Ostreidae</taxon>
        <taxon>Magallana</taxon>
    </lineage>
</organism>